<accession>A0AAD3XLP4</accession>
<dbReference type="AlphaFoldDB" id="A0AAD3XLP4"/>
<evidence type="ECO:0000313" key="1">
    <source>
        <dbReference type="EMBL" id="GMH08970.1"/>
    </source>
</evidence>
<dbReference type="EMBL" id="BSYO01000008">
    <property type="protein sequence ID" value="GMH08970.1"/>
    <property type="molecule type" value="Genomic_DNA"/>
</dbReference>
<dbReference type="GO" id="GO:0008168">
    <property type="term" value="F:methyltransferase activity"/>
    <property type="evidence" value="ECO:0007669"/>
    <property type="project" value="InterPro"/>
</dbReference>
<proteinExistence type="predicted"/>
<dbReference type="GO" id="GO:0032259">
    <property type="term" value="P:methylation"/>
    <property type="evidence" value="ECO:0007669"/>
    <property type="project" value="InterPro"/>
</dbReference>
<dbReference type="Proteomes" id="UP001279734">
    <property type="component" value="Unassembled WGS sequence"/>
</dbReference>
<organism evidence="1 2">
    <name type="scientific">Nepenthes gracilis</name>
    <name type="common">Slender pitcher plant</name>
    <dbReference type="NCBI Taxonomy" id="150966"/>
    <lineage>
        <taxon>Eukaryota</taxon>
        <taxon>Viridiplantae</taxon>
        <taxon>Streptophyta</taxon>
        <taxon>Embryophyta</taxon>
        <taxon>Tracheophyta</taxon>
        <taxon>Spermatophyta</taxon>
        <taxon>Magnoliopsida</taxon>
        <taxon>eudicotyledons</taxon>
        <taxon>Gunneridae</taxon>
        <taxon>Pentapetalae</taxon>
        <taxon>Caryophyllales</taxon>
        <taxon>Nepenthaceae</taxon>
        <taxon>Nepenthes</taxon>
    </lineage>
</organism>
<dbReference type="InterPro" id="IPR045123">
    <property type="entry name" value="METTL14-like"/>
</dbReference>
<reference evidence="1" key="1">
    <citation type="submission" date="2023-05" db="EMBL/GenBank/DDBJ databases">
        <title>Nepenthes gracilis genome sequencing.</title>
        <authorList>
            <person name="Fukushima K."/>
        </authorList>
    </citation>
    <scope>NUCLEOTIDE SEQUENCE</scope>
    <source>
        <strain evidence="1">SING2019-196</strain>
    </source>
</reference>
<dbReference type="PROSITE" id="PS00092">
    <property type="entry name" value="N6_MTASE"/>
    <property type="match status" value="1"/>
</dbReference>
<evidence type="ECO:0000313" key="2">
    <source>
        <dbReference type="Proteomes" id="UP001279734"/>
    </source>
</evidence>
<keyword evidence="2" id="KW-1185">Reference proteome</keyword>
<dbReference type="GO" id="GO:0036396">
    <property type="term" value="C:RNA N6-methyladenosine methyltransferase complex"/>
    <property type="evidence" value="ECO:0007669"/>
    <property type="project" value="TreeGrafter"/>
</dbReference>
<gene>
    <name evidence="1" type="ORF">Nepgr_010810</name>
</gene>
<dbReference type="GO" id="GO:0003729">
    <property type="term" value="F:mRNA binding"/>
    <property type="evidence" value="ECO:0007669"/>
    <property type="project" value="TreeGrafter"/>
</dbReference>
<dbReference type="PANTHER" id="PTHR13107">
    <property type="entry name" value="N6-ADENOSINE-METHYLTRANSFERASE NON-CATALYTIC SUBUNIT"/>
    <property type="match status" value="1"/>
</dbReference>
<comment type="caution">
    <text evidence="1">The sequence shown here is derived from an EMBL/GenBank/DDBJ whole genome shotgun (WGS) entry which is preliminary data.</text>
</comment>
<dbReference type="GO" id="GO:0005634">
    <property type="term" value="C:nucleus"/>
    <property type="evidence" value="ECO:0007669"/>
    <property type="project" value="TreeGrafter"/>
</dbReference>
<protein>
    <submittedName>
        <fullName evidence="1">Uncharacterized protein</fullName>
    </submittedName>
</protein>
<dbReference type="InterPro" id="IPR002052">
    <property type="entry name" value="DNA_methylase_N6_adenine_CS"/>
</dbReference>
<sequence length="196" mass="21903">MYYQCDLRDFVLSPELFGTKFNVILVDPPWRIELFGEDHNIQSGWLTIGKGLSSSNFNAEAYIRNFVDKDGKLWQGGGQNPPPEALHLVQTTPEIEAIRPKSPMKNQQQLLQQSTTISLTTANSSNKKPAVNSPQNPTSFSLNQEATSDILDAWASPRHSLKGQVFCPSNNVFDIYGYDAPSMQPNGEYLVLNLKQ</sequence>
<name>A0AAD3XLP4_NEPGR</name>
<dbReference type="PANTHER" id="PTHR13107:SF0">
    <property type="entry name" value="N6-ADENOSINE-METHYLTRANSFERASE NON-CATALYTIC SUBUNIT"/>
    <property type="match status" value="1"/>
</dbReference>